<dbReference type="EMBL" id="JAACJM010000013">
    <property type="protein sequence ID" value="KAF5369418.1"/>
    <property type="molecule type" value="Genomic_DNA"/>
</dbReference>
<organism evidence="1 2">
    <name type="scientific">Tetrapyrgos nigripes</name>
    <dbReference type="NCBI Taxonomy" id="182062"/>
    <lineage>
        <taxon>Eukaryota</taxon>
        <taxon>Fungi</taxon>
        <taxon>Dikarya</taxon>
        <taxon>Basidiomycota</taxon>
        <taxon>Agaricomycotina</taxon>
        <taxon>Agaricomycetes</taxon>
        <taxon>Agaricomycetidae</taxon>
        <taxon>Agaricales</taxon>
        <taxon>Marasmiineae</taxon>
        <taxon>Marasmiaceae</taxon>
        <taxon>Tetrapyrgos</taxon>
    </lineage>
</organism>
<keyword evidence="2" id="KW-1185">Reference proteome</keyword>
<protein>
    <submittedName>
        <fullName evidence="1">Uncharacterized protein</fullName>
    </submittedName>
</protein>
<reference evidence="1 2" key="1">
    <citation type="journal article" date="2020" name="ISME J.">
        <title>Uncovering the hidden diversity of litter-decomposition mechanisms in mushroom-forming fungi.</title>
        <authorList>
            <person name="Floudas D."/>
            <person name="Bentzer J."/>
            <person name="Ahren D."/>
            <person name="Johansson T."/>
            <person name="Persson P."/>
            <person name="Tunlid A."/>
        </authorList>
    </citation>
    <scope>NUCLEOTIDE SEQUENCE [LARGE SCALE GENOMIC DNA]</scope>
    <source>
        <strain evidence="1 2">CBS 291.85</strain>
    </source>
</reference>
<accession>A0A8H5GQY5</accession>
<evidence type="ECO:0000313" key="2">
    <source>
        <dbReference type="Proteomes" id="UP000559256"/>
    </source>
</evidence>
<proteinExistence type="predicted"/>
<dbReference type="Proteomes" id="UP000559256">
    <property type="component" value="Unassembled WGS sequence"/>
</dbReference>
<dbReference type="AlphaFoldDB" id="A0A8H5GQY5"/>
<gene>
    <name evidence="1" type="ORF">D9758_002820</name>
</gene>
<evidence type="ECO:0000313" key="1">
    <source>
        <dbReference type="EMBL" id="KAF5369418.1"/>
    </source>
</evidence>
<comment type="caution">
    <text evidence="1">The sequence shown here is derived from an EMBL/GenBank/DDBJ whole genome shotgun (WGS) entry which is preliminary data.</text>
</comment>
<sequence>MDMSAFRELSTNKDLQDTIEFFKARTSSGGKDTSKFDMAMNQAIDGIKARIAYLEHSSSDLETWLKEWKNKGASLH</sequence>
<dbReference type="Gene3D" id="1.25.50.20">
    <property type="match status" value="1"/>
</dbReference>
<name>A0A8H5GQY5_9AGAR</name>
<dbReference type="OrthoDB" id="3252761at2759"/>